<dbReference type="EMBL" id="VDHJ01000014">
    <property type="protein sequence ID" value="TNL95591.1"/>
    <property type="molecule type" value="Genomic_DNA"/>
</dbReference>
<dbReference type="GO" id="GO:0003841">
    <property type="term" value="F:1-acylglycerol-3-phosphate O-acyltransferase activity"/>
    <property type="evidence" value="ECO:0007669"/>
    <property type="project" value="TreeGrafter"/>
</dbReference>
<accession>A0A5C4U1E1</accession>
<dbReference type="Pfam" id="PF01553">
    <property type="entry name" value="Acyltransferase"/>
    <property type="match status" value="1"/>
</dbReference>
<dbReference type="PANTHER" id="PTHR10434:SF55">
    <property type="entry name" value="POSSIBLE ACYLTRANSFERASE"/>
    <property type="match status" value="1"/>
</dbReference>
<evidence type="ECO:0000256" key="1">
    <source>
        <dbReference type="ARBA" id="ARBA00022679"/>
    </source>
</evidence>
<dbReference type="OrthoDB" id="3210041at2"/>
<dbReference type="Proteomes" id="UP000312032">
    <property type="component" value="Unassembled WGS sequence"/>
</dbReference>
<sequence>MRREGQFRVPQDFTAIPEHPVEAGERPYGSLIIPVLRRILRLQGIDMTVVGAEHIPAEGPALIASNHTNYYDFIFAGVPAYLRGKRLVRFMAKKEVFEVPVVGALMRAMKHVSVDRSAGKSSISDAISHLNAGELVGIFPEATISRSFELKDFKTGAVRIATEAGVPLIPLVTWGGQRVWTKGGKLALRPRVPVHIQVGEPVDTSGTPEEATQRLKDAMQELLVKARSAYEDEHGPFPGQEPWRPAALGGGAPTLEEANEMDRQDRERKAAKREAQK</sequence>
<dbReference type="SUPFAM" id="SSF69593">
    <property type="entry name" value="Glycerol-3-phosphate (1)-acyltransferase"/>
    <property type="match status" value="1"/>
</dbReference>
<dbReference type="PANTHER" id="PTHR10434">
    <property type="entry name" value="1-ACYL-SN-GLYCEROL-3-PHOSPHATE ACYLTRANSFERASE"/>
    <property type="match status" value="1"/>
</dbReference>
<gene>
    <name evidence="5" type="ORF">FHE74_09535</name>
</gene>
<keyword evidence="1 5" id="KW-0808">Transferase</keyword>
<dbReference type="RefSeq" id="WP_139466282.1">
    <property type="nucleotide sequence ID" value="NZ_VDHJ01000014.1"/>
</dbReference>
<dbReference type="GO" id="GO:0006654">
    <property type="term" value="P:phosphatidic acid biosynthetic process"/>
    <property type="evidence" value="ECO:0007669"/>
    <property type="project" value="TreeGrafter"/>
</dbReference>
<protein>
    <submittedName>
        <fullName evidence="5">1-acyl-sn-glycerol-3-phosphate acyltransferase</fullName>
    </submittedName>
</protein>
<keyword evidence="6" id="KW-1185">Reference proteome</keyword>
<evidence type="ECO:0000313" key="5">
    <source>
        <dbReference type="EMBL" id="TNL95591.1"/>
    </source>
</evidence>
<feature type="domain" description="Phospholipid/glycerol acyltransferase" evidence="4">
    <location>
        <begin position="61"/>
        <end position="176"/>
    </location>
</feature>
<comment type="caution">
    <text evidence="5">The sequence shown here is derived from an EMBL/GenBank/DDBJ whole genome shotgun (WGS) entry which is preliminary data.</text>
</comment>
<reference evidence="5 6" key="1">
    <citation type="submission" date="2019-06" db="EMBL/GenBank/DDBJ databases">
        <authorList>
            <person name="Li J."/>
        </authorList>
    </citation>
    <scope>NUCLEOTIDE SEQUENCE [LARGE SCALE GENOMIC DNA]</scope>
    <source>
        <strain evidence="5 6">LMG 28165</strain>
    </source>
</reference>
<dbReference type="InterPro" id="IPR002123">
    <property type="entry name" value="Plipid/glycerol_acylTrfase"/>
</dbReference>
<evidence type="ECO:0000259" key="4">
    <source>
        <dbReference type="SMART" id="SM00563"/>
    </source>
</evidence>
<keyword evidence="2 5" id="KW-0012">Acyltransferase</keyword>
<evidence type="ECO:0000256" key="3">
    <source>
        <dbReference type="SAM" id="MobiDB-lite"/>
    </source>
</evidence>
<evidence type="ECO:0000256" key="2">
    <source>
        <dbReference type="ARBA" id="ARBA00023315"/>
    </source>
</evidence>
<dbReference type="AlphaFoldDB" id="A0A5C4U1E1"/>
<dbReference type="GO" id="GO:0005886">
    <property type="term" value="C:plasma membrane"/>
    <property type="evidence" value="ECO:0007669"/>
    <property type="project" value="TreeGrafter"/>
</dbReference>
<organism evidence="5 6">
    <name type="scientific">Corynebacterium tapiri</name>
    <dbReference type="NCBI Taxonomy" id="1448266"/>
    <lineage>
        <taxon>Bacteria</taxon>
        <taxon>Bacillati</taxon>
        <taxon>Actinomycetota</taxon>
        <taxon>Actinomycetes</taxon>
        <taxon>Mycobacteriales</taxon>
        <taxon>Corynebacteriaceae</taxon>
        <taxon>Corynebacterium</taxon>
    </lineage>
</organism>
<dbReference type="CDD" id="cd07989">
    <property type="entry name" value="LPLAT_AGPAT-like"/>
    <property type="match status" value="1"/>
</dbReference>
<feature type="compositionally biased region" description="Basic and acidic residues" evidence="3">
    <location>
        <begin position="260"/>
        <end position="277"/>
    </location>
</feature>
<name>A0A5C4U1E1_9CORY</name>
<proteinExistence type="predicted"/>
<feature type="region of interest" description="Disordered" evidence="3">
    <location>
        <begin position="228"/>
        <end position="277"/>
    </location>
</feature>
<evidence type="ECO:0000313" key="6">
    <source>
        <dbReference type="Proteomes" id="UP000312032"/>
    </source>
</evidence>
<dbReference type="SMART" id="SM00563">
    <property type="entry name" value="PlsC"/>
    <property type="match status" value="1"/>
</dbReference>